<accession>A0A0F3GZ87</accession>
<name>A0A0F3GZ87_9BACT</name>
<organism evidence="1 2">
    <name type="scientific">Candidatus Magnetobacterium bavaricum</name>
    <dbReference type="NCBI Taxonomy" id="29290"/>
    <lineage>
        <taxon>Bacteria</taxon>
        <taxon>Pseudomonadati</taxon>
        <taxon>Nitrospirota</taxon>
        <taxon>Thermodesulfovibrionia</taxon>
        <taxon>Thermodesulfovibrionales</taxon>
        <taxon>Candidatus Magnetobacteriaceae</taxon>
        <taxon>Candidatus Magnetobacterium</taxon>
    </lineage>
</organism>
<gene>
    <name evidence="1" type="ORF">MBAV_000644</name>
</gene>
<keyword evidence="2" id="KW-1185">Reference proteome</keyword>
<reference evidence="1 2" key="1">
    <citation type="submission" date="2015-02" db="EMBL/GenBank/DDBJ databases">
        <title>Single-cell genomics of uncultivated deep-branching MTB reveals a conserved set of magnetosome genes.</title>
        <authorList>
            <person name="Kolinko S."/>
            <person name="Richter M."/>
            <person name="Glockner F.O."/>
            <person name="Brachmann A."/>
            <person name="Schuler D."/>
        </authorList>
    </citation>
    <scope>NUCLEOTIDE SEQUENCE [LARGE SCALE GENOMIC DNA]</scope>
    <source>
        <strain evidence="1">TM-1</strain>
    </source>
</reference>
<evidence type="ECO:0000313" key="1">
    <source>
        <dbReference type="EMBL" id="KJU87162.1"/>
    </source>
</evidence>
<evidence type="ECO:0000313" key="2">
    <source>
        <dbReference type="Proteomes" id="UP000033423"/>
    </source>
</evidence>
<sequence length="71" mass="7812">MLSGLWTDIQLPAQAHPQPWIISPGRLREPATLATMARAISSFKTSEPVKRLSGSWMAIQLPTQPHLAPLI</sequence>
<comment type="caution">
    <text evidence="1">The sequence shown here is derived from an EMBL/GenBank/DDBJ whole genome shotgun (WGS) entry which is preliminary data.</text>
</comment>
<dbReference type="AlphaFoldDB" id="A0A0F3GZ87"/>
<protein>
    <submittedName>
        <fullName evidence="1">Uncharacterized protein</fullName>
    </submittedName>
</protein>
<dbReference type="Proteomes" id="UP000033423">
    <property type="component" value="Unassembled WGS sequence"/>
</dbReference>
<dbReference type="EMBL" id="LACI01000297">
    <property type="protein sequence ID" value="KJU87162.1"/>
    <property type="molecule type" value="Genomic_DNA"/>
</dbReference>
<proteinExistence type="predicted"/>